<dbReference type="InterPro" id="IPR013096">
    <property type="entry name" value="Cupin_2"/>
</dbReference>
<name>A0ABT7TL12_9MICO</name>
<dbReference type="SUPFAM" id="SSF51182">
    <property type="entry name" value="RmlC-like cupins"/>
    <property type="match status" value="1"/>
</dbReference>
<gene>
    <name evidence="3" type="ORF">QUG93_00815</name>
</gene>
<sequence length="120" mass="12771">MEESSIRTVEIGTEPLGTELVGSGPSSGDGAAVRSLVARIPPGTSTGWHRHDAWQTGIVASRRLRHRTAETERFFGPGDVLVEPPMVDHEASNVSDEELVLVFVAVHAAGKPLATPRPTP</sequence>
<comment type="caution">
    <text evidence="3">The sequence shown here is derived from an EMBL/GenBank/DDBJ whole genome shotgun (WGS) entry which is preliminary data.</text>
</comment>
<reference evidence="3 4" key="1">
    <citation type="submission" date="2023-06" db="EMBL/GenBank/DDBJ databases">
        <authorList>
            <person name="Feng G."/>
            <person name="Li J."/>
            <person name="Zhu H."/>
        </authorList>
    </citation>
    <scope>NUCLEOTIDE SEQUENCE [LARGE SCALE GENOMIC DNA]</scope>
    <source>
        <strain evidence="3 4">RHCKG28</strain>
    </source>
</reference>
<evidence type="ECO:0000313" key="3">
    <source>
        <dbReference type="EMBL" id="MDM7890220.1"/>
    </source>
</evidence>
<dbReference type="Proteomes" id="UP001236404">
    <property type="component" value="Unassembled WGS sequence"/>
</dbReference>
<dbReference type="InterPro" id="IPR014710">
    <property type="entry name" value="RmlC-like_jellyroll"/>
</dbReference>
<organism evidence="3 4">
    <name type="scientific">Curtobacterium caseinilyticum</name>
    <dbReference type="NCBI Taxonomy" id="3055137"/>
    <lineage>
        <taxon>Bacteria</taxon>
        <taxon>Bacillati</taxon>
        <taxon>Actinomycetota</taxon>
        <taxon>Actinomycetes</taxon>
        <taxon>Micrococcales</taxon>
        <taxon>Microbacteriaceae</taxon>
        <taxon>Curtobacterium</taxon>
    </lineage>
</organism>
<evidence type="ECO:0000313" key="4">
    <source>
        <dbReference type="Proteomes" id="UP001236404"/>
    </source>
</evidence>
<feature type="domain" description="Cupin type-2" evidence="2">
    <location>
        <begin position="37"/>
        <end position="104"/>
    </location>
</feature>
<evidence type="ECO:0000256" key="1">
    <source>
        <dbReference type="SAM" id="MobiDB-lite"/>
    </source>
</evidence>
<accession>A0ABT7TL12</accession>
<dbReference type="Pfam" id="PF07883">
    <property type="entry name" value="Cupin_2"/>
    <property type="match status" value="1"/>
</dbReference>
<dbReference type="RefSeq" id="WP_289471734.1">
    <property type="nucleotide sequence ID" value="NZ_JAUCMN010000001.1"/>
</dbReference>
<evidence type="ECO:0000259" key="2">
    <source>
        <dbReference type="Pfam" id="PF07883"/>
    </source>
</evidence>
<keyword evidence="4" id="KW-1185">Reference proteome</keyword>
<dbReference type="EMBL" id="JAUCMN010000001">
    <property type="protein sequence ID" value="MDM7890220.1"/>
    <property type="molecule type" value="Genomic_DNA"/>
</dbReference>
<dbReference type="InterPro" id="IPR011051">
    <property type="entry name" value="RmlC_Cupin_sf"/>
</dbReference>
<dbReference type="Gene3D" id="2.60.120.10">
    <property type="entry name" value="Jelly Rolls"/>
    <property type="match status" value="1"/>
</dbReference>
<feature type="region of interest" description="Disordered" evidence="1">
    <location>
        <begin position="1"/>
        <end position="28"/>
    </location>
</feature>
<proteinExistence type="predicted"/>
<protein>
    <submittedName>
        <fullName evidence="3">Cupin domain-containing protein</fullName>
    </submittedName>
</protein>